<keyword evidence="2" id="KW-1185">Reference proteome</keyword>
<dbReference type="RefSeq" id="WP_171993860.1">
    <property type="nucleotide sequence ID" value="NZ_CP012542.1"/>
</dbReference>
<gene>
    <name evidence="1" type="ORF">CMUC_1165</name>
</gene>
<organism evidence="1 2">
    <name type="scientific">Campylobacter mucosalis CCUG 21559</name>
    <dbReference type="NCBI Taxonomy" id="1032067"/>
    <lineage>
        <taxon>Bacteria</taxon>
        <taxon>Pseudomonadati</taxon>
        <taxon>Campylobacterota</taxon>
        <taxon>Epsilonproteobacteria</taxon>
        <taxon>Campylobacterales</taxon>
        <taxon>Campylobacteraceae</taxon>
        <taxon>Campylobacter</taxon>
    </lineage>
</organism>
<protein>
    <submittedName>
        <fullName evidence="1">Uncharacterized protein</fullName>
    </submittedName>
</protein>
<dbReference type="AlphaFoldDB" id="A0A6G5QH50"/>
<accession>A0A6G5QH50</accession>
<dbReference type="Proteomes" id="UP000503264">
    <property type="component" value="Chromosome"/>
</dbReference>
<dbReference type="EMBL" id="CP012542">
    <property type="protein sequence ID" value="QCD44939.1"/>
    <property type="molecule type" value="Genomic_DNA"/>
</dbReference>
<name>A0A6G5QH50_9BACT</name>
<evidence type="ECO:0000313" key="1">
    <source>
        <dbReference type="EMBL" id="QCD44939.1"/>
    </source>
</evidence>
<proteinExistence type="predicted"/>
<sequence length="53" mass="6240">MNSLFDNQTAQVEILNFQTFTTEYLAEHYGVTTSTIKEHKRLHADEILENIHF</sequence>
<evidence type="ECO:0000313" key="2">
    <source>
        <dbReference type="Proteomes" id="UP000503264"/>
    </source>
</evidence>
<reference evidence="1 2" key="1">
    <citation type="submission" date="2016-07" db="EMBL/GenBank/DDBJ databases">
        <title>Comparative genomics of the Campylobacter concisus group.</title>
        <authorList>
            <person name="Miller W.G."/>
            <person name="Yee E."/>
            <person name="Chapman M.H."/>
            <person name="Huynh S."/>
            <person name="Bono J.L."/>
            <person name="On S.L.W."/>
            <person name="StLeger J."/>
            <person name="Foster G."/>
            <person name="Parker C.T."/>
        </authorList>
    </citation>
    <scope>NUCLEOTIDE SEQUENCE [LARGE SCALE GENOMIC DNA]</scope>
    <source>
        <strain evidence="1 2">CCUG 21559</strain>
    </source>
</reference>